<proteinExistence type="predicted"/>
<dbReference type="AlphaFoldDB" id="A0A218YZ34"/>
<protein>
    <submittedName>
        <fullName evidence="2">Uncharacterized protein</fullName>
    </submittedName>
</protein>
<comment type="caution">
    <text evidence="2">The sequence shown here is derived from an EMBL/GenBank/DDBJ whole genome shotgun (WGS) entry which is preliminary data.</text>
</comment>
<sequence>MHIQTGAQNSHDAGNDGRRVVAVLDSGVDQTKPGLDYGLGDASRSSWLGLDGDGRQTPASLAGLTGSRHGAVPTMKALDVAPVSVPDPQHSSHAKPPEEPWGPTRS</sequence>
<evidence type="ECO:0000313" key="2">
    <source>
        <dbReference type="EMBL" id="OWP01061.1"/>
    </source>
</evidence>
<feature type="region of interest" description="Disordered" evidence="1">
    <location>
        <begin position="82"/>
        <end position="106"/>
    </location>
</feature>
<accession>A0A218YZ34</accession>
<evidence type="ECO:0000313" key="3">
    <source>
        <dbReference type="Proteomes" id="UP000242519"/>
    </source>
</evidence>
<dbReference type="Proteomes" id="UP000242519">
    <property type="component" value="Unassembled WGS sequence"/>
</dbReference>
<reference evidence="2 3" key="1">
    <citation type="submission" date="2017-04" db="EMBL/GenBank/DDBJ databases">
        <title>Draft genome sequence of Marssonina coronaria NL1: causal agent of apple blotch.</title>
        <authorList>
            <person name="Cheng Q."/>
        </authorList>
    </citation>
    <scope>NUCLEOTIDE SEQUENCE [LARGE SCALE GENOMIC DNA]</scope>
    <source>
        <strain evidence="2 3">NL1</strain>
    </source>
</reference>
<gene>
    <name evidence="2" type="ORF">B2J93_6535</name>
</gene>
<dbReference type="InParanoid" id="A0A218YZ34"/>
<keyword evidence="3" id="KW-1185">Reference proteome</keyword>
<feature type="region of interest" description="Disordered" evidence="1">
    <location>
        <begin position="49"/>
        <end position="69"/>
    </location>
</feature>
<name>A0A218YZ34_9HELO</name>
<evidence type="ECO:0000256" key="1">
    <source>
        <dbReference type="SAM" id="MobiDB-lite"/>
    </source>
</evidence>
<dbReference type="EMBL" id="MZNU01000297">
    <property type="protein sequence ID" value="OWP01061.1"/>
    <property type="molecule type" value="Genomic_DNA"/>
</dbReference>
<organism evidence="2 3">
    <name type="scientific">Diplocarpon coronariae</name>
    <dbReference type="NCBI Taxonomy" id="2795749"/>
    <lineage>
        <taxon>Eukaryota</taxon>
        <taxon>Fungi</taxon>
        <taxon>Dikarya</taxon>
        <taxon>Ascomycota</taxon>
        <taxon>Pezizomycotina</taxon>
        <taxon>Leotiomycetes</taxon>
        <taxon>Helotiales</taxon>
        <taxon>Drepanopezizaceae</taxon>
        <taxon>Diplocarpon</taxon>
    </lineage>
</organism>